<dbReference type="Proteomes" id="UP001196413">
    <property type="component" value="Unassembled WGS sequence"/>
</dbReference>
<feature type="transmembrane region" description="Helical" evidence="1">
    <location>
        <begin position="151"/>
        <end position="174"/>
    </location>
</feature>
<reference evidence="2" key="1">
    <citation type="submission" date="2021-06" db="EMBL/GenBank/DDBJ databases">
        <title>Parelaphostrongylus tenuis whole genome reference sequence.</title>
        <authorList>
            <person name="Garwood T.J."/>
            <person name="Larsen P.A."/>
            <person name="Fountain-Jones N.M."/>
            <person name="Garbe J.R."/>
            <person name="Macchietto M.G."/>
            <person name="Kania S.A."/>
            <person name="Gerhold R.W."/>
            <person name="Richards J.E."/>
            <person name="Wolf T.M."/>
        </authorList>
    </citation>
    <scope>NUCLEOTIDE SEQUENCE</scope>
    <source>
        <strain evidence="2">MNPRO001-30</strain>
        <tissue evidence="2">Meninges</tissue>
    </source>
</reference>
<organism evidence="2 3">
    <name type="scientific">Parelaphostrongylus tenuis</name>
    <name type="common">Meningeal worm</name>
    <dbReference type="NCBI Taxonomy" id="148309"/>
    <lineage>
        <taxon>Eukaryota</taxon>
        <taxon>Metazoa</taxon>
        <taxon>Ecdysozoa</taxon>
        <taxon>Nematoda</taxon>
        <taxon>Chromadorea</taxon>
        <taxon>Rhabditida</taxon>
        <taxon>Rhabditina</taxon>
        <taxon>Rhabditomorpha</taxon>
        <taxon>Strongyloidea</taxon>
        <taxon>Metastrongylidae</taxon>
        <taxon>Parelaphostrongylus</taxon>
    </lineage>
</organism>
<proteinExistence type="predicted"/>
<dbReference type="AlphaFoldDB" id="A0AAD5RB17"/>
<evidence type="ECO:0000313" key="2">
    <source>
        <dbReference type="EMBL" id="KAJ1373017.1"/>
    </source>
</evidence>
<feature type="transmembrane region" description="Helical" evidence="1">
    <location>
        <begin position="48"/>
        <end position="69"/>
    </location>
</feature>
<protein>
    <submittedName>
        <fullName evidence="2">Uncharacterized protein</fullName>
    </submittedName>
</protein>
<gene>
    <name evidence="2" type="ORF">KIN20_035336</name>
</gene>
<feature type="transmembrane region" description="Helical" evidence="1">
    <location>
        <begin position="109"/>
        <end position="131"/>
    </location>
</feature>
<keyword evidence="1" id="KW-1133">Transmembrane helix</keyword>
<evidence type="ECO:0000313" key="3">
    <source>
        <dbReference type="Proteomes" id="UP001196413"/>
    </source>
</evidence>
<sequence length="204" mass="23539">MGSACQSGKSDYRSRFHESICVLEIFVDAGCYVSEDMPDGTNDRKFRCLYGSAHTSVVAKFIIAYIVLWSALLTQLTLPPYTIFISLVGFAVCICSVIGIIIRSSALLLPLYIYIMASIFFLFFLGCYYFYVNIFHKDKVIAAFGSKFDDYSWIAHLVHVLLLIFHYWQLSVIAKCRRFYSYMRIDEKQPLELHVRSDTKEDFT</sequence>
<keyword evidence="1" id="KW-0472">Membrane</keyword>
<comment type="caution">
    <text evidence="2">The sequence shown here is derived from an EMBL/GenBank/DDBJ whole genome shotgun (WGS) entry which is preliminary data.</text>
</comment>
<keyword evidence="3" id="KW-1185">Reference proteome</keyword>
<evidence type="ECO:0000256" key="1">
    <source>
        <dbReference type="SAM" id="Phobius"/>
    </source>
</evidence>
<dbReference type="EMBL" id="JAHQIW010007217">
    <property type="protein sequence ID" value="KAJ1373017.1"/>
    <property type="molecule type" value="Genomic_DNA"/>
</dbReference>
<feature type="transmembrane region" description="Helical" evidence="1">
    <location>
        <begin position="81"/>
        <end position="102"/>
    </location>
</feature>
<name>A0AAD5RB17_PARTN</name>
<keyword evidence="1" id="KW-0812">Transmembrane</keyword>
<accession>A0AAD5RB17</accession>